<evidence type="ECO:0000313" key="2">
    <source>
        <dbReference type="Proteomes" id="UP000076532"/>
    </source>
</evidence>
<organism evidence="1 2">
    <name type="scientific">Athelia psychrophila</name>
    <dbReference type="NCBI Taxonomy" id="1759441"/>
    <lineage>
        <taxon>Eukaryota</taxon>
        <taxon>Fungi</taxon>
        <taxon>Dikarya</taxon>
        <taxon>Basidiomycota</taxon>
        <taxon>Agaricomycotina</taxon>
        <taxon>Agaricomycetes</taxon>
        <taxon>Agaricomycetidae</taxon>
        <taxon>Atheliales</taxon>
        <taxon>Atheliaceae</taxon>
        <taxon>Athelia</taxon>
    </lineage>
</organism>
<evidence type="ECO:0000313" key="1">
    <source>
        <dbReference type="EMBL" id="KZP11527.1"/>
    </source>
</evidence>
<sequence>MSCFSGYCCILSLPCFPNGKASARDEALGLTQDDIRSLHRSARSWTQQIFKAHVFRVFSVHPNLEDRDHHKSDTIATCPEYCVNFES</sequence>
<accession>A0A166AEM4</accession>
<name>A0A166AEM4_9AGAM</name>
<dbReference type="AlphaFoldDB" id="A0A166AEM4"/>
<keyword evidence="2" id="KW-1185">Reference proteome</keyword>
<protein>
    <submittedName>
        <fullName evidence="1">Uncharacterized protein</fullName>
    </submittedName>
</protein>
<proteinExistence type="predicted"/>
<reference evidence="1 2" key="1">
    <citation type="journal article" date="2016" name="Mol. Biol. Evol.">
        <title>Comparative Genomics of Early-Diverging Mushroom-Forming Fungi Provides Insights into the Origins of Lignocellulose Decay Capabilities.</title>
        <authorList>
            <person name="Nagy L.G."/>
            <person name="Riley R."/>
            <person name="Tritt A."/>
            <person name="Adam C."/>
            <person name="Daum C."/>
            <person name="Floudas D."/>
            <person name="Sun H."/>
            <person name="Yadav J.S."/>
            <person name="Pangilinan J."/>
            <person name="Larsson K.H."/>
            <person name="Matsuura K."/>
            <person name="Barry K."/>
            <person name="Labutti K."/>
            <person name="Kuo R."/>
            <person name="Ohm R.A."/>
            <person name="Bhattacharya S.S."/>
            <person name="Shirouzu T."/>
            <person name="Yoshinaga Y."/>
            <person name="Martin F.M."/>
            <person name="Grigoriev I.V."/>
            <person name="Hibbett D.S."/>
        </authorList>
    </citation>
    <scope>NUCLEOTIDE SEQUENCE [LARGE SCALE GENOMIC DNA]</scope>
    <source>
        <strain evidence="1 2">CBS 109695</strain>
    </source>
</reference>
<dbReference type="EMBL" id="KV417661">
    <property type="protein sequence ID" value="KZP11527.1"/>
    <property type="molecule type" value="Genomic_DNA"/>
</dbReference>
<dbReference type="Proteomes" id="UP000076532">
    <property type="component" value="Unassembled WGS sequence"/>
</dbReference>
<gene>
    <name evidence="1" type="ORF">FIBSPDRAFT_183773</name>
</gene>